<dbReference type="EMBL" id="JADIMQ010000045">
    <property type="protein sequence ID" value="MBO8448226.1"/>
    <property type="molecule type" value="Genomic_DNA"/>
</dbReference>
<reference evidence="3" key="1">
    <citation type="submission" date="2020-10" db="EMBL/GenBank/DDBJ databases">
        <authorList>
            <person name="Gilroy R."/>
        </authorList>
    </citation>
    <scope>NUCLEOTIDE SEQUENCE</scope>
    <source>
        <strain evidence="3">20514</strain>
    </source>
</reference>
<dbReference type="Proteomes" id="UP000810252">
    <property type="component" value="Unassembled WGS sequence"/>
</dbReference>
<sequence>MRRYFLMAAAAFTALIFSVSCSKDDSGDQTPSTPENTDIAGNYSGTLSVSVSGGTPTPQAQNITVSWSENSTDAIDLSVADFTFGTTNLGSIDLNSIPVTVDGDTYTFATKGAQSVTVGEGESSMTCTIEAHGTVTDGTMKLTLDITADLVITEINVDATFTGSKVVAE</sequence>
<protein>
    <submittedName>
        <fullName evidence="3">Calycin-like domain-containing protein</fullName>
    </submittedName>
</protein>
<accession>A0A9D9EKI4</accession>
<feature type="signal peptide" evidence="1">
    <location>
        <begin position="1"/>
        <end position="23"/>
    </location>
</feature>
<keyword evidence="1" id="KW-0732">Signal</keyword>
<evidence type="ECO:0000313" key="3">
    <source>
        <dbReference type="EMBL" id="MBO8448226.1"/>
    </source>
</evidence>
<proteinExistence type="predicted"/>
<dbReference type="Gene3D" id="2.40.128.350">
    <property type="match status" value="1"/>
</dbReference>
<evidence type="ECO:0000259" key="2">
    <source>
        <dbReference type="PROSITE" id="PS50835"/>
    </source>
</evidence>
<feature type="domain" description="Ig-like" evidence="2">
    <location>
        <begin position="31"/>
        <end position="143"/>
    </location>
</feature>
<reference evidence="3" key="2">
    <citation type="journal article" date="2021" name="PeerJ">
        <title>Extensive microbial diversity within the chicken gut microbiome revealed by metagenomics and culture.</title>
        <authorList>
            <person name="Gilroy R."/>
            <person name="Ravi A."/>
            <person name="Getino M."/>
            <person name="Pursley I."/>
            <person name="Horton D.L."/>
            <person name="Alikhan N.F."/>
            <person name="Baker D."/>
            <person name="Gharbi K."/>
            <person name="Hall N."/>
            <person name="Watson M."/>
            <person name="Adriaenssens E.M."/>
            <person name="Foster-Nyarko E."/>
            <person name="Jarju S."/>
            <person name="Secka A."/>
            <person name="Antonio M."/>
            <person name="Oren A."/>
            <person name="Chaudhuri R.R."/>
            <person name="La Ragione R."/>
            <person name="Hildebrand F."/>
            <person name="Pallen M.J."/>
        </authorList>
    </citation>
    <scope>NUCLEOTIDE SEQUENCE</scope>
    <source>
        <strain evidence="3">20514</strain>
    </source>
</reference>
<dbReference type="Pfam" id="PF13944">
    <property type="entry name" value="Calycin_like"/>
    <property type="match status" value="1"/>
</dbReference>
<dbReference type="InterPro" id="IPR024311">
    <property type="entry name" value="Lipocalin-like"/>
</dbReference>
<dbReference type="AlphaFoldDB" id="A0A9D9EKI4"/>
<dbReference type="PROSITE" id="PS51257">
    <property type="entry name" value="PROKAR_LIPOPROTEIN"/>
    <property type="match status" value="1"/>
</dbReference>
<dbReference type="PROSITE" id="PS50835">
    <property type="entry name" value="IG_LIKE"/>
    <property type="match status" value="1"/>
</dbReference>
<organism evidence="3 4">
    <name type="scientific">Candidatus Cryptobacteroides merdigallinarum</name>
    <dbReference type="NCBI Taxonomy" id="2840770"/>
    <lineage>
        <taxon>Bacteria</taxon>
        <taxon>Pseudomonadati</taxon>
        <taxon>Bacteroidota</taxon>
        <taxon>Bacteroidia</taxon>
        <taxon>Bacteroidales</taxon>
        <taxon>Candidatus Cryptobacteroides</taxon>
    </lineage>
</organism>
<evidence type="ECO:0000256" key="1">
    <source>
        <dbReference type="SAM" id="SignalP"/>
    </source>
</evidence>
<name>A0A9D9EKI4_9BACT</name>
<feature type="chain" id="PRO_5039567429" evidence="1">
    <location>
        <begin position="24"/>
        <end position="169"/>
    </location>
</feature>
<dbReference type="InterPro" id="IPR007110">
    <property type="entry name" value="Ig-like_dom"/>
</dbReference>
<gene>
    <name evidence="3" type="ORF">IAC29_03010</name>
</gene>
<comment type="caution">
    <text evidence="3">The sequence shown here is derived from an EMBL/GenBank/DDBJ whole genome shotgun (WGS) entry which is preliminary data.</text>
</comment>
<evidence type="ECO:0000313" key="4">
    <source>
        <dbReference type="Proteomes" id="UP000810252"/>
    </source>
</evidence>